<dbReference type="AlphaFoldDB" id="A0A2M9ZSF5"/>
<keyword evidence="3" id="KW-1185">Reference proteome</keyword>
<organism evidence="2 4">
    <name type="scientific">Leptospira perolatii</name>
    <dbReference type="NCBI Taxonomy" id="2023191"/>
    <lineage>
        <taxon>Bacteria</taxon>
        <taxon>Pseudomonadati</taxon>
        <taxon>Spirochaetota</taxon>
        <taxon>Spirochaetia</taxon>
        <taxon>Leptospirales</taxon>
        <taxon>Leptospiraceae</taxon>
        <taxon>Leptospira</taxon>
    </lineage>
</organism>
<dbReference type="EMBL" id="NPDY01000001">
    <property type="protein sequence ID" value="PJZ71475.1"/>
    <property type="molecule type" value="Genomic_DNA"/>
</dbReference>
<comment type="caution">
    <text evidence="2">The sequence shown here is derived from an EMBL/GenBank/DDBJ whole genome shotgun (WGS) entry which is preliminary data.</text>
</comment>
<accession>A0A2M9ZSF5</accession>
<proteinExistence type="predicted"/>
<evidence type="ECO:0000313" key="4">
    <source>
        <dbReference type="Proteomes" id="UP000231990"/>
    </source>
</evidence>
<sequence length="150" mass="16681">MNLSPPSSLFILAGIFVFVSCLTDPVWKLRDEERQSRIPRSEASSRFYAAVVLKSGSCPSAYQAGIQYGGVMTMGEVDCTDETFLESVKELRSCESRYSFIDGGSLNTCLEEVFLTPCESFSYSASNSVPLLYFPVCSEVFKTNPLRDYL</sequence>
<name>A0A2M9ZSF5_9LEPT</name>
<gene>
    <name evidence="1" type="ORF">CH360_03000</name>
    <name evidence="2" type="ORF">CH373_03005</name>
</gene>
<dbReference type="Proteomes" id="UP000231990">
    <property type="component" value="Unassembled WGS sequence"/>
</dbReference>
<evidence type="ECO:0000313" key="3">
    <source>
        <dbReference type="Proteomes" id="UP000231962"/>
    </source>
</evidence>
<reference evidence="3 4" key="1">
    <citation type="submission" date="2017-07" db="EMBL/GenBank/DDBJ databases">
        <title>Leptospira spp. isolated from tropical soils.</title>
        <authorList>
            <person name="Thibeaux R."/>
            <person name="Iraola G."/>
            <person name="Ferres I."/>
            <person name="Bierque E."/>
            <person name="Girault D."/>
            <person name="Soupe-Gilbert M.-E."/>
            <person name="Picardeau M."/>
            <person name="Goarant C."/>
        </authorList>
    </citation>
    <scope>NUCLEOTIDE SEQUENCE [LARGE SCALE GENOMIC DNA]</scope>
    <source>
        <strain evidence="2 4">FH1-B-B1</strain>
        <strain evidence="1 3">FH1-B-C1</strain>
    </source>
</reference>
<evidence type="ECO:0000313" key="1">
    <source>
        <dbReference type="EMBL" id="PJZ71475.1"/>
    </source>
</evidence>
<dbReference type="Proteomes" id="UP000231962">
    <property type="component" value="Unassembled WGS sequence"/>
</dbReference>
<dbReference type="EMBL" id="NPDZ01000001">
    <property type="protein sequence ID" value="PJZ75010.1"/>
    <property type="molecule type" value="Genomic_DNA"/>
</dbReference>
<dbReference type="OrthoDB" id="332914at2"/>
<protein>
    <submittedName>
        <fullName evidence="2">Uncharacterized protein</fullName>
    </submittedName>
</protein>
<dbReference type="RefSeq" id="WP_100712460.1">
    <property type="nucleotide sequence ID" value="NZ_NPDZ01000001.1"/>
</dbReference>
<evidence type="ECO:0000313" key="2">
    <source>
        <dbReference type="EMBL" id="PJZ75010.1"/>
    </source>
</evidence>